<evidence type="ECO:0000259" key="4">
    <source>
        <dbReference type="Pfam" id="PF03202"/>
    </source>
</evidence>
<evidence type="ECO:0000313" key="5">
    <source>
        <dbReference type="EMBL" id="TQC51307.1"/>
    </source>
</evidence>
<accession>A0A507SHR8</accession>
<dbReference type="InterPro" id="IPR004890">
    <property type="entry name" value="Lipoprotein_10_C"/>
</dbReference>
<evidence type="ECO:0000256" key="1">
    <source>
        <dbReference type="ARBA" id="ARBA00009031"/>
    </source>
</evidence>
<evidence type="ECO:0000256" key="3">
    <source>
        <dbReference type="SAM" id="SignalP"/>
    </source>
</evidence>
<gene>
    <name evidence="5" type="ORF">E1I18_03255</name>
</gene>
<dbReference type="OrthoDB" id="394917at2"/>
<dbReference type="EMBL" id="SMDN01000017">
    <property type="protein sequence ID" value="TQC51307.1"/>
    <property type="molecule type" value="Genomic_DNA"/>
</dbReference>
<feature type="region of interest" description="Disordered" evidence="2">
    <location>
        <begin position="28"/>
        <end position="47"/>
    </location>
</feature>
<organism evidence="5 6">
    <name type="scientific">Mycoplasmopsis mucosicanis</name>
    <dbReference type="NCBI Taxonomy" id="458208"/>
    <lineage>
        <taxon>Bacteria</taxon>
        <taxon>Bacillati</taxon>
        <taxon>Mycoplasmatota</taxon>
        <taxon>Mycoplasmoidales</taxon>
        <taxon>Metamycoplasmataceae</taxon>
        <taxon>Mycoplasmopsis</taxon>
    </lineage>
</organism>
<evidence type="ECO:0000256" key="2">
    <source>
        <dbReference type="SAM" id="MobiDB-lite"/>
    </source>
</evidence>
<dbReference type="RefSeq" id="WP_141484163.1">
    <property type="nucleotide sequence ID" value="NZ_SMDN01000017.1"/>
</dbReference>
<dbReference type="Proteomes" id="UP000320801">
    <property type="component" value="Unassembled WGS sequence"/>
</dbReference>
<protein>
    <submittedName>
        <fullName evidence="5">Glycerol ABC transporter substrate-binding protein</fullName>
    </submittedName>
</protein>
<keyword evidence="3" id="KW-0732">Signal</keyword>
<comment type="similarity">
    <text evidence="1">Belongs to the MG185/MG260 family.</text>
</comment>
<name>A0A507SHR8_9BACT</name>
<feature type="chain" id="PRO_5021429933" evidence="3">
    <location>
        <begin position="23"/>
        <end position="638"/>
    </location>
</feature>
<feature type="signal peptide" evidence="3">
    <location>
        <begin position="1"/>
        <end position="22"/>
    </location>
</feature>
<comment type="caution">
    <text evidence="5">The sequence shown here is derived from an EMBL/GenBank/DDBJ whole genome shotgun (WGS) entry which is preliminary data.</text>
</comment>
<dbReference type="AlphaFoldDB" id="A0A507SHR8"/>
<dbReference type="InterPro" id="IPR054825">
    <property type="entry name" value="P68-like"/>
</dbReference>
<keyword evidence="6" id="KW-1185">Reference proteome</keyword>
<dbReference type="NCBIfam" id="NF045826">
    <property type="entry name" value="lipo_P68"/>
    <property type="match status" value="1"/>
</dbReference>
<sequence length="638" mass="71625">MKKTKLIAIMSATGVLSAPLIAAACNNDSSNGKQGSDPSKGPQDNKGKVVFRLPQGADWPLAQALQPLVDYYNKTQKDQPNFVEVKTAYSEKNGIFSEFQLIKSIKQDIEAGRDENVPNLILGALSGTYLINQHGRLLDVSDTGVNKGLFDKEIADLHSKLSGKDDETKLYNLPFDNADVNGLTFNLDLMYKMFELIEKGGGKVDKDSEIYKAALKASKEGSSIPTNSVWSHLLVKEKDSLKSLDVKDSTFSTLEGVRHFSKTFAEGVKIDESKLSEIKETGEVYSIDYQEATFLQELQARTDKDTFELVKTNDVNEPTTIKYNLVADESVKNQFKSLWNDYMDSVVQHVQDNGTIKIKNNKENEKIGGKSLFQSVKYMQNGYAEWGSWNIMRYRSAISYAASVGANQNRQTPWSNWFFTKALKLQSEESFKTNAKDQDVLMKPQIILNKDGGKKVFQEGGSSIIPVSSKDEKINAGTKAFIKWLYTGDNDIIEKGVKEDNWKFFAKLSGYVMPLKSVATKEGLKWIQDEHAKYVSRLEKYEKDLETNKDNKEKVKQINEAIFQETRYKNFLTSAEVSLKSILELQKPEVKPLNLITDDKTSQMTSAILNGLFKSTVHEGSETKDADALIKSFENAVK</sequence>
<reference evidence="5 6" key="1">
    <citation type="submission" date="2019-03" db="EMBL/GenBank/DDBJ databases">
        <title>Characterization of a novel Mycoplasma cynos real-time PCR assay.</title>
        <authorList>
            <person name="Tallmadge R.L."/>
            <person name="Mitchell P.K."/>
            <person name="Goodman L."/>
        </authorList>
    </citation>
    <scope>NUCLEOTIDE SEQUENCE [LARGE SCALE GENOMIC DNA]</scope>
    <source>
        <strain evidence="5 6">1642</strain>
    </source>
</reference>
<dbReference type="Pfam" id="PF03202">
    <property type="entry name" value="Lipoprotein_10"/>
    <property type="match status" value="1"/>
</dbReference>
<dbReference type="PROSITE" id="PS51257">
    <property type="entry name" value="PROKAR_LIPOPROTEIN"/>
    <property type="match status" value="1"/>
</dbReference>
<proteinExistence type="inferred from homology"/>
<feature type="compositionally biased region" description="Polar residues" evidence="2">
    <location>
        <begin position="28"/>
        <end position="37"/>
    </location>
</feature>
<feature type="domain" description="Mycoplasma lipoprotein C-terminal" evidence="4">
    <location>
        <begin position="461"/>
        <end position="577"/>
    </location>
</feature>
<evidence type="ECO:0000313" key="6">
    <source>
        <dbReference type="Proteomes" id="UP000320801"/>
    </source>
</evidence>